<evidence type="ECO:0000313" key="3">
    <source>
        <dbReference type="EMBL" id="KXJ90468.1"/>
    </source>
</evidence>
<evidence type="ECO:0000313" key="4">
    <source>
        <dbReference type="Proteomes" id="UP000070501"/>
    </source>
</evidence>
<sequence length="338" mass="36890">MWRGGMAPVVSSWLGLEGGSLLVVVCQTQAVGNTRMERNSRASRERLCRDSSETRISRPWGTWQRLALSFRRDPVLWGPGFYQWTLRASVPEAEDARCTQSAVDAADESVPAPTVRWLEGVFPPILDIADSGYRRFYAGMTGLPEAPNRVLGRRRQPAGRCVWTRARQGVGRELLVTKGAARRDGVEASSFPRHQGSAEAATQHTPTWARGSRRGQCSGKRVQYAQGMPGSFLRRAYSVASSLDALKSPAPDVSPSGGSPIVGFLQPPPLSRKSQHHRPSAALAKVLHLRSTTRRTPFMQLAVPTPQALAARPAPSAPPSRILASTHDRDRPVCLFGS</sequence>
<protein>
    <recommendedName>
        <fullName evidence="5">Ig-like domain-containing protein</fullName>
    </recommendedName>
</protein>
<accession>A0A136IZX2</accession>
<feature type="region of interest" description="Disordered" evidence="1">
    <location>
        <begin position="188"/>
        <end position="215"/>
    </location>
</feature>
<dbReference type="Proteomes" id="UP000070501">
    <property type="component" value="Unassembled WGS sequence"/>
</dbReference>
<keyword evidence="4" id="KW-1185">Reference proteome</keyword>
<organism evidence="3 4">
    <name type="scientific">Microdochium bolleyi</name>
    <dbReference type="NCBI Taxonomy" id="196109"/>
    <lineage>
        <taxon>Eukaryota</taxon>
        <taxon>Fungi</taxon>
        <taxon>Dikarya</taxon>
        <taxon>Ascomycota</taxon>
        <taxon>Pezizomycotina</taxon>
        <taxon>Sordariomycetes</taxon>
        <taxon>Xylariomycetidae</taxon>
        <taxon>Xylariales</taxon>
        <taxon>Microdochiaceae</taxon>
        <taxon>Microdochium</taxon>
    </lineage>
</organism>
<dbReference type="InParanoid" id="A0A136IZX2"/>
<name>A0A136IZX2_9PEZI</name>
<evidence type="ECO:0008006" key="5">
    <source>
        <dbReference type="Google" id="ProtNLM"/>
    </source>
</evidence>
<reference evidence="4" key="1">
    <citation type="submission" date="2016-02" db="EMBL/GenBank/DDBJ databases">
        <title>Draft genome sequence of Microdochium bolleyi, a fungal endophyte of beachgrass.</title>
        <authorList>
            <consortium name="DOE Joint Genome Institute"/>
            <person name="David A.S."/>
            <person name="May G."/>
            <person name="Haridas S."/>
            <person name="Lim J."/>
            <person name="Wang M."/>
            <person name="Labutti K."/>
            <person name="Lipzen A."/>
            <person name="Barry K."/>
            <person name="Grigoriev I.V."/>
        </authorList>
    </citation>
    <scope>NUCLEOTIDE SEQUENCE [LARGE SCALE GENOMIC DNA]</scope>
    <source>
        <strain evidence="4">J235TASD1</strain>
    </source>
</reference>
<evidence type="ECO:0000256" key="2">
    <source>
        <dbReference type="SAM" id="SignalP"/>
    </source>
</evidence>
<keyword evidence="2" id="KW-0732">Signal</keyword>
<evidence type="ECO:0000256" key="1">
    <source>
        <dbReference type="SAM" id="MobiDB-lite"/>
    </source>
</evidence>
<dbReference type="EMBL" id="KQ964252">
    <property type="protein sequence ID" value="KXJ90468.1"/>
    <property type="molecule type" value="Genomic_DNA"/>
</dbReference>
<dbReference type="AlphaFoldDB" id="A0A136IZX2"/>
<gene>
    <name evidence="3" type="ORF">Micbo1qcDRAFT_196010</name>
</gene>
<feature type="signal peptide" evidence="2">
    <location>
        <begin position="1"/>
        <end position="30"/>
    </location>
</feature>
<proteinExistence type="predicted"/>
<feature type="chain" id="PRO_5007293327" description="Ig-like domain-containing protein" evidence="2">
    <location>
        <begin position="31"/>
        <end position="338"/>
    </location>
</feature>